<proteinExistence type="predicted"/>
<dbReference type="PANTHER" id="PTHR36779:SF1">
    <property type="entry name" value="OS04G0600400 PROTEIN"/>
    <property type="match status" value="1"/>
</dbReference>
<dbReference type="PANTHER" id="PTHR36779">
    <property type="entry name" value="OSJNBA0083N12.13 PROTEIN"/>
    <property type="match status" value="1"/>
</dbReference>
<feature type="transmembrane region" description="Helical" evidence="1">
    <location>
        <begin position="216"/>
        <end position="240"/>
    </location>
</feature>
<protein>
    <submittedName>
        <fullName evidence="2">Uncharacterized protein</fullName>
    </submittedName>
</protein>
<dbReference type="EMBL" id="VOIH02000004">
    <property type="protein sequence ID" value="KAF3447884.1"/>
    <property type="molecule type" value="Genomic_DNA"/>
</dbReference>
<comment type="caution">
    <text evidence="2">The sequence shown here is derived from an EMBL/GenBank/DDBJ whole genome shotgun (WGS) entry which is preliminary data.</text>
</comment>
<reference evidence="2" key="1">
    <citation type="submission" date="2020-03" db="EMBL/GenBank/DDBJ databases">
        <title>A high-quality chromosome-level genome assembly of a woody plant with both climbing and erect habits, Rhamnella rubrinervis.</title>
        <authorList>
            <person name="Lu Z."/>
            <person name="Yang Y."/>
            <person name="Zhu X."/>
            <person name="Sun Y."/>
        </authorList>
    </citation>
    <scope>NUCLEOTIDE SEQUENCE</scope>
    <source>
        <strain evidence="2">BYM</strain>
        <tissue evidence="2">Leaf</tissue>
    </source>
</reference>
<keyword evidence="3" id="KW-1185">Reference proteome</keyword>
<keyword evidence="1" id="KW-0472">Membrane</keyword>
<name>A0A8K0H9G9_9ROSA</name>
<sequence length="336" mass="38187">MDSQEVSEKANLPSSMLRWSLALIFSVVSFFTLSFLVGFVSVFVANSSVTNPTSVPSQCKIVSSSVDLRSSEVCELGLFNYKAKHVSYPFGKSKFRCRYDYYWASVFKVEYQDQSSGHIRLALAEAPNEALPHNCRPNFGAAWLAKDKFKVNETYDCWYTSGIPKVSLYHDGFFSCQAEDPSTLEMIRRYFILSIKILQSWLLSREKFKYLRWDMVAGVIAGFSTSLISITFFKLLQQMISSFSQFCVVRMLPQTFHTIHIKRVCFLVAYFTIAVWLAVQYGKRIGLLEIFLSLYGLPVGSMATEGGNHQANADERDLGQLHGAVINIEQRLDNFL</sequence>
<gene>
    <name evidence="2" type="ORF">FNV43_RR08590</name>
</gene>
<dbReference type="AlphaFoldDB" id="A0A8K0H9G9"/>
<keyword evidence="1" id="KW-0812">Transmembrane</keyword>
<accession>A0A8K0H9G9</accession>
<evidence type="ECO:0000313" key="2">
    <source>
        <dbReference type="EMBL" id="KAF3447884.1"/>
    </source>
</evidence>
<dbReference type="OrthoDB" id="1922696at2759"/>
<keyword evidence="1" id="KW-1133">Transmembrane helix</keyword>
<organism evidence="2 3">
    <name type="scientific">Rhamnella rubrinervis</name>
    <dbReference type="NCBI Taxonomy" id="2594499"/>
    <lineage>
        <taxon>Eukaryota</taxon>
        <taxon>Viridiplantae</taxon>
        <taxon>Streptophyta</taxon>
        <taxon>Embryophyta</taxon>
        <taxon>Tracheophyta</taxon>
        <taxon>Spermatophyta</taxon>
        <taxon>Magnoliopsida</taxon>
        <taxon>eudicotyledons</taxon>
        <taxon>Gunneridae</taxon>
        <taxon>Pentapetalae</taxon>
        <taxon>rosids</taxon>
        <taxon>fabids</taxon>
        <taxon>Rosales</taxon>
        <taxon>Rhamnaceae</taxon>
        <taxon>rhamnoid group</taxon>
        <taxon>Rhamneae</taxon>
        <taxon>Rhamnella</taxon>
    </lineage>
</organism>
<dbReference type="Proteomes" id="UP000796880">
    <property type="component" value="Unassembled WGS sequence"/>
</dbReference>
<feature type="transmembrane region" description="Helical" evidence="1">
    <location>
        <begin position="21"/>
        <end position="45"/>
    </location>
</feature>
<evidence type="ECO:0000256" key="1">
    <source>
        <dbReference type="SAM" id="Phobius"/>
    </source>
</evidence>
<evidence type="ECO:0000313" key="3">
    <source>
        <dbReference type="Proteomes" id="UP000796880"/>
    </source>
</evidence>
<feature type="transmembrane region" description="Helical" evidence="1">
    <location>
        <begin position="260"/>
        <end position="279"/>
    </location>
</feature>